<comment type="caution">
    <text evidence="1">The sequence shown here is derived from an EMBL/GenBank/DDBJ whole genome shotgun (WGS) entry which is preliminary data.</text>
</comment>
<sequence length="363" mass="42601">MNNRLKNFKRRFSIRFFINFITAIGIYSIALLAVYFAGREICSMIIWRSNSVLYRLLKLTDSVVFLIFIWSIGFIILFIIYWVRVIGYLEKIIQATETIYTSKDELIELPAELNEVEKQMNEIRFNLRKNERAAREAEQRKNDLVIYLAHDLKTPLTSVIGYLTLLRDEQQISEELRIKYLSISLDKAERLEDLINEFFEITRFNLTNLTLDISRVNLNRMMEQITYEFKPMLEEKDLKCSLKITADINIRFDVNKMQRVFDNLIRNAINYSFEHSTIEISVTQLKDSVKLCFNNQGNTISKEKLNRIFEQFYRLDTSRTTKTGGAGLGLAIAKEIIELHKGTISAFSEKEITRFEVMIPNSL</sequence>
<organism evidence="1 2">
    <name type="scientific">Vallitalea maricola</name>
    <dbReference type="NCBI Taxonomy" id="3074433"/>
    <lineage>
        <taxon>Bacteria</taxon>
        <taxon>Bacillati</taxon>
        <taxon>Bacillota</taxon>
        <taxon>Clostridia</taxon>
        <taxon>Lachnospirales</taxon>
        <taxon>Vallitaleaceae</taxon>
        <taxon>Vallitalea</taxon>
    </lineage>
</organism>
<proteinExistence type="predicted"/>
<name>A0ACB5ULJ2_9FIRM</name>
<evidence type="ECO:0000313" key="1">
    <source>
        <dbReference type="EMBL" id="GMQ63410.1"/>
    </source>
</evidence>
<dbReference type="EMBL" id="BTPU01000039">
    <property type="protein sequence ID" value="GMQ63410.1"/>
    <property type="molecule type" value="Genomic_DNA"/>
</dbReference>
<reference evidence="1" key="1">
    <citation type="submission" date="2023-09" db="EMBL/GenBank/DDBJ databases">
        <title>Vallitalea sediminicola and Vallitalea maricola sp. nov., anaerobic bacteria isolated from marine sediment.</title>
        <authorList>
            <person name="Hirano S."/>
            <person name="Maeda A."/>
            <person name="Terahara T."/>
            <person name="Mori K."/>
            <person name="Hamada M."/>
            <person name="Matsumoto R."/>
            <person name="Kobayashi T."/>
        </authorList>
    </citation>
    <scope>NUCLEOTIDE SEQUENCE</scope>
    <source>
        <strain evidence="1">AN17-2</strain>
    </source>
</reference>
<keyword evidence="1" id="KW-0808">Transferase</keyword>
<gene>
    <name evidence="1" type="ORF">AN2V17_26430</name>
</gene>
<protein>
    <submittedName>
        <fullName evidence="1">HAMP domain-containing sensor histidine kinase</fullName>
    </submittedName>
</protein>
<accession>A0ACB5ULJ2</accession>
<dbReference type="Proteomes" id="UP001374599">
    <property type="component" value="Unassembled WGS sequence"/>
</dbReference>
<keyword evidence="2" id="KW-1185">Reference proteome</keyword>
<evidence type="ECO:0000313" key="2">
    <source>
        <dbReference type="Proteomes" id="UP001374599"/>
    </source>
</evidence>
<keyword evidence="1" id="KW-0418">Kinase</keyword>